<accession>A0A0F9YA00</accession>
<dbReference type="InterPro" id="IPR011049">
    <property type="entry name" value="Serralysin-like_metalloprot_C"/>
</dbReference>
<sequence>MATQETRAELITIVVAMFDAAPGVAVLSDLTAASDAGNSNTAIAASLANSAEFKSIFPTFQTNAEFVSKFVDQMVGSLVSEAEKTTVKTALTAEMNAGATRVDVVLTAVAALKAIPTTDTVWGNASAAFTNKVEVATYHTVEKQQPTTSLADLQAELATVDNTAASVTSAKAELDGEAAAGQTFTLTTGVDNVTGTVANDTISAVVATSGATLSAADQVDGGAGTDTLNLTADTAGASAIPATFFKNVEIANVRNVSGNDQTLNGANFDSESQVWSDRSTSKVIVTNLAAGATAGLKGSGSNVAFDFGYATASSAANLAVADGVAGGAVDITSAPTSVTVSSSGAANTIGALTLGGSATALTINATTNLTTSGITQFTGTSGKITATGAGNVSIGTLENTTVKTVDASGLSGKLTTTLNSNAGIVVTGGSGDDTITTGAVLAGTASVDAGAGTDTLVVADDAHITATSGAKYKSFETVRLTEASGTLDVSNLATNNTITAVQSGSTGLTFNNLNATQAGNVQVVADGAVLTLGVKDAGTVGQLDTVKVIMSATNAARTLTNVVASDVETVEIMASTGTGTATVSAFNHQDTNKIILSGSSALSFTTATSNANINSQIDGSAATGKLTIDAGNTGTNGLKITGGSADDTITGTGQADVIVGGAGKDKITGGVGADTLTGGADADTFIFANTATGLPSATNFDTITDFAKGSDIIDGPAALTISTSATASVGTAAINAEGIATFVAADDTLAEKLTAVAAGVEVATATTANDIAIFEHSGDSYVFISDATAGLSATDVLIKLTGVTGLTDSTITSGDLTIA</sequence>
<dbReference type="GO" id="GO:0005509">
    <property type="term" value="F:calcium ion binding"/>
    <property type="evidence" value="ECO:0007669"/>
    <property type="project" value="InterPro"/>
</dbReference>
<protein>
    <submittedName>
        <fullName evidence="1">Uncharacterized protein</fullName>
    </submittedName>
</protein>
<comment type="caution">
    <text evidence="1">The sequence shown here is derived from an EMBL/GenBank/DDBJ whole genome shotgun (WGS) entry which is preliminary data.</text>
</comment>
<dbReference type="InterPro" id="IPR001343">
    <property type="entry name" value="Hemolysn_Ca-bd"/>
</dbReference>
<organism evidence="1">
    <name type="scientific">marine sediment metagenome</name>
    <dbReference type="NCBI Taxonomy" id="412755"/>
    <lineage>
        <taxon>unclassified sequences</taxon>
        <taxon>metagenomes</taxon>
        <taxon>ecological metagenomes</taxon>
    </lineage>
</organism>
<dbReference type="PROSITE" id="PS00330">
    <property type="entry name" value="HEMOLYSIN_CALCIUM"/>
    <property type="match status" value="2"/>
</dbReference>
<name>A0A0F9YA00_9ZZZZ</name>
<dbReference type="PRINTS" id="PR00313">
    <property type="entry name" value="CABNDNGRPT"/>
</dbReference>
<dbReference type="Pfam" id="PF00353">
    <property type="entry name" value="HemolysinCabind"/>
    <property type="match status" value="3"/>
</dbReference>
<proteinExistence type="predicted"/>
<evidence type="ECO:0000313" key="1">
    <source>
        <dbReference type="EMBL" id="KKO08812.1"/>
    </source>
</evidence>
<dbReference type="InterPro" id="IPR018511">
    <property type="entry name" value="Hemolysin-typ_Ca-bd_CS"/>
</dbReference>
<dbReference type="Gene3D" id="2.150.10.10">
    <property type="entry name" value="Serralysin-like metalloprotease, C-terminal"/>
    <property type="match status" value="1"/>
</dbReference>
<gene>
    <name evidence="1" type="ORF">LCGC14_0039310</name>
</gene>
<reference evidence="1" key="1">
    <citation type="journal article" date="2015" name="Nature">
        <title>Complex archaea that bridge the gap between prokaryotes and eukaryotes.</title>
        <authorList>
            <person name="Spang A."/>
            <person name="Saw J.H."/>
            <person name="Jorgensen S.L."/>
            <person name="Zaremba-Niedzwiedzka K."/>
            <person name="Martijn J."/>
            <person name="Lind A.E."/>
            <person name="van Eijk R."/>
            <person name="Schleper C."/>
            <person name="Guy L."/>
            <person name="Ettema T.J."/>
        </authorList>
    </citation>
    <scope>NUCLEOTIDE SEQUENCE</scope>
</reference>
<dbReference type="EMBL" id="LAZR01000008">
    <property type="protein sequence ID" value="KKO08812.1"/>
    <property type="molecule type" value="Genomic_DNA"/>
</dbReference>
<dbReference type="SUPFAM" id="SSF51120">
    <property type="entry name" value="beta-Roll"/>
    <property type="match status" value="1"/>
</dbReference>
<dbReference type="AlphaFoldDB" id="A0A0F9YA00"/>